<dbReference type="PRINTS" id="PR00792">
    <property type="entry name" value="PEPSIN"/>
</dbReference>
<feature type="active site" evidence="6">
    <location>
        <position position="83"/>
    </location>
</feature>
<evidence type="ECO:0000256" key="7">
    <source>
        <dbReference type="PIRSR" id="PIRSR601461-2"/>
    </source>
</evidence>
<evidence type="ECO:0000259" key="12">
    <source>
        <dbReference type="PROSITE" id="PS51767"/>
    </source>
</evidence>
<dbReference type="OrthoDB" id="2747330at2759"/>
<protein>
    <submittedName>
        <fullName evidence="14">Aste57867_13133 protein</fullName>
    </submittedName>
</protein>
<keyword evidence="2 8" id="KW-0645">Protease</keyword>
<dbReference type="GO" id="GO:0004190">
    <property type="term" value="F:aspartic-type endopeptidase activity"/>
    <property type="evidence" value="ECO:0007669"/>
    <property type="project" value="UniProtKB-KW"/>
</dbReference>
<dbReference type="PANTHER" id="PTHR13683:SF375">
    <property type="entry name" value="PEPTIDASE A1 DOMAIN-CONTAINING PROTEIN"/>
    <property type="match status" value="1"/>
</dbReference>
<evidence type="ECO:0000256" key="4">
    <source>
        <dbReference type="ARBA" id="ARBA00022801"/>
    </source>
</evidence>
<name>A0A485KZ09_9STRA</name>
<evidence type="ECO:0000256" key="9">
    <source>
        <dbReference type="SAM" id="MobiDB-lite"/>
    </source>
</evidence>
<dbReference type="SUPFAM" id="SSF50630">
    <property type="entry name" value="Acid proteases"/>
    <property type="match status" value="1"/>
</dbReference>
<keyword evidence="8" id="KW-0064">Aspartyl protease</keyword>
<evidence type="ECO:0000256" key="3">
    <source>
        <dbReference type="ARBA" id="ARBA00022729"/>
    </source>
</evidence>
<evidence type="ECO:0000313" key="15">
    <source>
        <dbReference type="Proteomes" id="UP000332933"/>
    </source>
</evidence>
<organism evidence="14 15">
    <name type="scientific">Aphanomyces stellatus</name>
    <dbReference type="NCBI Taxonomy" id="120398"/>
    <lineage>
        <taxon>Eukaryota</taxon>
        <taxon>Sar</taxon>
        <taxon>Stramenopiles</taxon>
        <taxon>Oomycota</taxon>
        <taxon>Saprolegniomycetes</taxon>
        <taxon>Saprolegniales</taxon>
        <taxon>Verrucalvaceae</taxon>
        <taxon>Aphanomyces</taxon>
    </lineage>
</organism>
<keyword evidence="10" id="KW-1133">Transmembrane helix</keyword>
<keyword evidence="7" id="KW-1015">Disulfide bond</keyword>
<feature type="domain" description="Peptidase A1" evidence="12">
    <location>
        <begin position="65"/>
        <end position="424"/>
    </location>
</feature>
<feature type="disulfide bond" evidence="7">
    <location>
        <begin position="96"/>
        <end position="137"/>
    </location>
</feature>
<proteinExistence type="inferred from homology"/>
<evidence type="ECO:0000256" key="6">
    <source>
        <dbReference type="PIRSR" id="PIRSR601461-1"/>
    </source>
</evidence>
<keyword evidence="10" id="KW-0472">Membrane</keyword>
<keyword evidence="4 8" id="KW-0378">Hydrolase</keyword>
<keyword evidence="10" id="KW-0812">Transmembrane</keyword>
<keyword evidence="15" id="KW-1185">Reference proteome</keyword>
<evidence type="ECO:0000256" key="8">
    <source>
        <dbReference type="RuleBase" id="RU000454"/>
    </source>
</evidence>
<dbReference type="Pfam" id="PF00026">
    <property type="entry name" value="Asp"/>
    <property type="match status" value="1"/>
</dbReference>
<evidence type="ECO:0000256" key="5">
    <source>
        <dbReference type="ARBA" id="ARBA00046288"/>
    </source>
</evidence>
<reference evidence="14 15" key="1">
    <citation type="submission" date="2019-03" db="EMBL/GenBank/DDBJ databases">
        <authorList>
            <person name="Gaulin E."/>
            <person name="Dumas B."/>
        </authorList>
    </citation>
    <scope>NUCLEOTIDE SEQUENCE [LARGE SCALE GENOMIC DNA]</scope>
    <source>
        <strain evidence="14">CBS 568.67</strain>
    </source>
</reference>
<comment type="subcellular location">
    <subcellularLocation>
        <location evidence="5">Endomembrane system</location>
        <topology evidence="5">Single-pass type I membrane protein</topology>
    </subcellularLocation>
</comment>
<comment type="similarity">
    <text evidence="1 8">Belongs to the peptidase A1 family.</text>
</comment>
<feature type="region of interest" description="Disordered" evidence="9">
    <location>
        <begin position="584"/>
        <end position="625"/>
    </location>
</feature>
<feature type="compositionally biased region" description="Acidic residues" evidence="9">
    <location>
        <begin position="610"/>
        <end position="621"/>
    </location>
</feature>
<dbReference type="Gene3D" id="2.40.70.10">
    <property type="entry name" value="Acid Proteases"/>
    <property type="match status" value="2"/>
</dbReference>
<feature type="transmembrane region" description="Helical" evidence="10">
    <location>
        <begin position="539"/>
        <end position="562"/>
    </location>
</feature>
<keyword evidence="3 11" id="KW-0732">Signal</keyword>
<sequence>MTPSPARIAALLCLGAVAAAGHRMELHRLEGQSNMKRDLHTNTRLRRLTDGSFEAVPLHLGMGTHYTWVYAGTPPQRASVIVDTGSHLMAFPCNGCDKCGTHTDAPFDATKSSTLKYPSCSNPLPFSCHSCTQNDQCAISQSYTEGSSWEAVVVEDTVWLGDDAAHPDRHFNESYGTRYMFGCQKHETGACFSLGYLLTHAINAGLFISQVANGIMGMSNTDSNLVRKLFVEHKVDTSAFSLCFAPQGGTMALGTLSTTHHQGEIQYAAITSQQSGWYGITVTELRFGDQKLQVDLTAMNSKRHVIVDSGTTDSYLPREYADTWNAVFSKVTGRKYQTDTDQCDGFSDAEIAAMPPFEMHMQGAIPGQQVVLSIPASQLFAPNGNGKRCGSMYMTEQAGGVIGANFMMNHEFVFDPDNMRVGFSPANCDYRGLDAEMTPHTTIPTSSIAVTAIATTAAASATTPPSTKSISPSSIPTPLPTNITSVGDDDATPTTTIPTSILETVTTAPLDKGLFNDTTDASARVGDKGPTQENVRGEFSFMGILVFVCLGLVVGLSAYHIWYKKRNSARTVTKTQMQWVKVSTVQPDDDNDAAERAPLGEEPLSIHAGDEEDDDDDEFFDSEGYVMSPRSIRRCREAFGDVDAQA</sequence>
<reference evidence="13" key="2">
    <citation type="submission" date="2019-06" db="EMBL/GenBank/DDBJ databases">
        <title>Genomics analysis of Aphanomyces spp. identifies a new class of oomycete effector associated with host adaptation.</title>
        <authorList>
            <person name="Gaulin E."/>
        </authorList>
    </citation>
    <scope>NUCLEOTIDE SEQUENCE</scope>
    <source>
        <strain evidence="13">CBS 578.67</strain>
    </source>
</reference>
<evidence type="ECO:0000256" key="1">
    <source>
        <dbReference type="ARBA" id="ARBA00007447"/>
    </source>
</evidence>
<feature type="active site" evidence="6">
    <location>
        <position position="308"/>
    </location>
</feature>
<dbReference type="PROSITE" id="PS00141">
    <property type="entry name" value="ASP_PROTEASE"/>
    <property type="match status" value="1"/>
</dbReference>
<evidence type="ECO:0000313" key="13">
    <source>
        <dbReference type="EMBL" id="KAF0696095.1"/>
    </source>
</evidence>
<dbReference type="AlphaFoldDB" id="A0A485KZ09"/>
<dbReference type="GO" id="GO:0006508">
    <property type="term" value="P:proteolysis"/>
    <property type="evidence" value="ECO:0007669"/>
    <property type="project" value="UniProtKB-KW"/>
</dbReference>
<dbReference type="PROSITE" id="PS51767">
    <property type="entry name" value="PEPTIDASE_A1"/>
    <property type="match status" value="1"/>
</dbReference>
<evidence type="ECO:0000256" key="10">
    <source>
        <dbReference type="SAM" id="Phobius"/>
    </source>
</evidence>
<accession>A0A485KZ09</accession>
<evidence type="ECO:0000256" key="2">
    <source>
        <dbReference type="ARBA" id="ARBA00022670"/>
    </source>
</evidence>
<dbReference type="InterPro" id="IPR001969">
    <property type="entry name" value="Aspartic_peptidase_AS"/>
</dbReference>
<dbReference type="Proteomes" id="UP000332933">
    <property type="component" value="Unassembled WGS sequence"/>
</dbReference>
<dbReference type="InterPro" id="IPR001461">
    <property type="entry name" value="Aspartic_peptidase_A1"/>
</dbReference>
<gene>
    <name evidence="14" type="primary">Aste57867_13133</name>
    <name evidence="13" type="ORF">As57867_013084</name>
    <name evidence="14" type="ORF">ASTE57867_13133</name>
</gene>
<dbReference type="GO" id="GO:0012505">
    <property type="term" value="C:endomembrane system"/>
    <property type="evidence" value="ECO:0007669"/>
    <property type="project" value="UniProtKB-SubCell"/>
</dbReference>
<dbReference type="EMBL" id="VJMH01005433">
    <property type="protein sequence ID" value="KAF0696095.1"/>
    <property type="molecule type" value="Genomic_DNA"/>
</dbReference>
<dbReference type="InterPro" id="IPR033121">
    <property type="entry name" value="PEPTIDASE_A1"/>
</dbReference>
<evidence type="ECO:0000256" key="11">
    <source>
        <dbReference type="SAM" id="SignalP"/>
    </source>
</evidence>
<dbReference type="InterPro" id="IPR021109">
    <property type="entry name" value="Peptidase_aspartic_dom_sf"/>
</dbReference>
<dbReference type="PANTHER" id="PTHR13683">
    <property type="entry name" value="ASPARTYL PROTEASES"/>
    <property type="match status" value="1"/>
</dbReference>
<dbReference type="EMBL" id="CAADRA010005454">
    <property type="protein sequence ID" value="VFT89975.1"/>
    <property type="molecule type" value="Genomic_DNA"/>
</dbReference>
<evidence type="ECO:0000313" key="14">
    <source>
        <dbReference type="EMBL" id="VFT89975.1"/>
    </source>
</evidence>
<feature type="signal peptide" evidence="11">
    <location>
        <begin position="1"/>
        <end position="21"/>
    </location>
</feature>
<feature type="chain" id="PRO_5033437236" evidence="11">
    <location>
        <begin position="22"/>
        <end position="646"/>
    </location>
</feature>